<dbReference type="Pfam" id="PF11797">
    <property type="entry name" value="WxLIP_HBD"/>
    <property type="match status" value="1"/>
</dbReference>
<keyword evidence="1" id="KW-0472">Membrane</keyword>
<keyword evidence="1" id="KW-1133">Transmembrane helix</keyword>
<dbReference type="InterPro" id="IPR010317">
    <property type="entry name" value="WxLIP_PGBD"/>
</dbReference>
<keyword evidence="1" id="KW-0812">Transmembrane</keyword>
<feature type="domain" description="WxL Interacting Protein host binding" evidence="3">
    <location>
        <begin position="166"/>
        <end position="311"/>
    </location>
</feature>
<feature type="transmembrane region" description="Helical" evidence="1">
    <location>
        <begin position="320"/>
        <end position="341"/>
    </location>
</feature>
<sequence length="346" mass="38951">MKKALTIFIVFYTGILLFLATNFQIAAAAVGPMINYNVAPEVASNQLDKKVGYYDLRVTPGQIETIKFKINNNDTKDHTYKISVNRATTDVNGVIVYNKHNEKPDRDLKYNIENLVTYPKEVSVDAKATKEVSMIIKIPQQKFEGELLGGILIEENNQIENAKPVKGVSLKNKYDYVLGLQLQQNAESIKPDLKLTKAYQTSDNGQIFVAAEMDNDVPTLEKDVSVKAQVTPENSNKVILKSSKEKMSIAPDSTFEYPVNVNSVTGPNKNKRLKPGRYTMYLDVKANNSQNDWKLKRNFTISKQQNNKLNKKVPDRSKDIWIILGGIGILIVVAGSVIYAYRKNKR</sequence>
<evidence type="ECO:0000256" key="1">
    <source>
        <dbReference type="SAM" id="Phobius"/>
    </source>
</evidence>
<gene>
    <name evidence="4" type="ORF">C2R26_06895</name>
</gene>
<dbReference type="InterPro" id="IPR021759">
    <property type="entry name" value="WxLIP_HBD"/>
</dbReference>
<name>A0A2P4R636_9LACO</name>
<organism evidence="4">
    <name type="scientific">Companilactobacillus formosensis</name>
    <dbReference type="NCBI Taxonomy" id="1617889"/>
    <lineage>
        <taxon>Bacteria</taxon>
        <taxon>Bacillati</taxon>
        <taxon>Bacillota</taxon>
        <taxon>Bacilli</taxon>
        <taxon>Lactobacillales</taxon>
        <taxon>Lactobacillaceae</taxon>
        <taxon>Companilactobacillus</taxon>
    </lineage>
</organism>
<comment type="caution">
    <text evidence="4">The sequence shown here is derived from an EMBL/GenBank/DDBJ whole genome shotgun (WGS) entry which is preliminary data.</text>
</comment>
<proteinExistence type="predicted"/>
<dbReference type="Pfam" id="PF06030">
    <property type="entry name" value="WxLIP_PGBD"/>
    <property type="match status" value="1"/>
</dbReference>
<dbReference type="EMBL" id="PPWZ01000047">
    <property type="protein sequence ID" value="POH36713.1"/>
    <property type="molecule type" value="Genomic_DNA"/>
</dbReference>
<feature type="domain" description="WxL Interacting Protein peptidoglycan binding" evidence="2">
    <location>
        <begin position="36"/>
        <end position="154"/>
    </location>
</feature>
<evidence type="ECO:0000313" key="4">
    <source>
        <dbReference type="EMBL" id="POH36713.1"/>
    </source>
</evidence>
<dbReference type="AlphaFoldDB" id="A0A2P4R636"/>
<accession>A0A2P4R636</accession>
<reference evidence="4" key="1">
    <citation type="submission" date="2018-01" db="EMBL/GenBank/DDBJ databases">
        <title>Genome sequnecing of Lactobacillus formosensis KACC 18721.</title>
        <authorList>
            <person name="Kim S.-J."/>
            <person name="Heo J."/>
        </authorList>
    </citation>
    <scope>NUCLEOTIDE SEQUENCE</scope>
    <source>
        <strain evidence="4">KACC 18721</strain>
    </source>
</reference>
<evidence type="ECO:0000259" key="2">
    <source>
        <dbReference type="Pfam" id="PF06030"/>
    </source>
</evidence>
<protein>
    <submittedName>
        <fullName evidence="4">DUF916 and DUF3324 domain-containing protein</fullName>
    </submittedName>
</protein>
<evidence type="ECO:0000259" key="3">
    <source>
        <dbReference type="Pfam" id="PF11797"/>
    </source>
</evidence>